<feature type="compositionally biased region" description="Low complexity" evidence="1">
    <location>
        <begin position="1595"/>
        <end position="1605"/>
    </location>
</feature>
<dbReference type="OrthoDB" id="409642at2759"/>
<feature type="region of interest" description="Disordered" evidence="1">
    <location>
        <begin position="701"/>
        <end position="728"/>
    </location>
</feature>
<dbReference type="InterPro" id="IPR011333">
    <property type="entry name" value="SKP1/BTB/POZ_sf"/>
</dbReference>
<name>A0A8S0Z1N4_ARCPL</name>
<evidence type="ECO:0000313" key="4">
    <source>
        <dbReference type="Proteomes" id="UP000494106"/>
    </source>
</evidence>
<comment type="caution">
    <text evidence="3">The sequence shown here is derived from an EMBL/GenBank/DDBJ whole genome shotgun (WGS) entry which is preliminary data.</text>
</comment>
<dbReference type="Pfam" id="PF00651">
    <property type="entry name" value="BTB"/>
    <property type="match status" value="1"/>
</dbReference>
<keyword evidence="4" id="KW-1185">Reference proteome</keyword>
<dbReference type="Gene3D" id="3.30.710.10">
    <property type="entry name" value="Potassium Channel Kv1.1, Chain A"/>
    <property type="match status" value="1"/>
</dbReference>
<sequence length="1789" mass="199125">MIGEKLGYVSPNDVFAELEDSYWYKRCLMPGARFRNKPGTAEEFPACNEESQLELHLQRQLEEDVARIFDESIYSDLEVVCGKLKILTHSCILKARTDKFYHKLHTILHVNIERSTFDEIYSFISDAYTECNIQHEEKEIITYLESNLNIRESVQAKPFNNSEDKSEDLEVFLTPKCITPYVENSVPKVINSSPSTDLTKEYYALVPIDGHLLERELCEQDALSNAFHSIIQAQTEDINQATVTVRNKPTSLSLTSSHTSKTVKHSSSCDILNKTSLKDNTSPKHENIIKTVADQDSKTNQSYALSTNIEDNTVIKNTLNSDLSTHRILDTAYSPDSLIADDPSSSSDYLSAAYTCSPGAISSVGLAQVNVGNNTAKMENNYTLSDSGLEDTAMLGSINSHRDITLTNVSLSENTLHDFNVDDASISAISIPSSLADKSNIQILPLSSESDCNGQNNSLSERSGKSLKEEKQRQNEEIVILESSSLSSETGSWESVYPPKFVGKEICEKFLMNERQQCFVQDTVNKSPEELPSSLVHKSPFKSTACFIDASSLVDEEEIIKTDNNTNDLKNVKLENFPTPSQPVPCSTVKLDISPNDWSEGNENEDSLEQAEKKDPDSIQKDLSPTIFEMTPITEDSLCTNAFESAVQIEESKVVEVEDTSIYLSDREKSLRSSTMFMSSTTPNNSIMSLKTFKQYESEDSESTNTIVGSESSTRIERKGSRSPPILSGGVTVQDHLLQIASSHESSPVPKFKLENVPIVTGAYLPQAVDNSQSRTRTNSASAWVVDMSADPKTDSINSSKNSEECINEKKNIFSMYIDLGEKSTLKDMPSRLSSINTKKNMAHTENKSVSKNSRAVGNIADNSPKGKLNDSVTVFEKYESLCNDPNISISEIIAIPKKHEILPEVLENPITEPDMKQPRPSVKEQILSQKETIQKESTVIQSKDLFVKLSDLDKPVQKSEISYTKDSKEINVRMTRSIPDNNWADPSFSTNSRSIEVISSFHSENALSLNRLFPHLKNEFSRSMPGSLSSRTRSPLRLGTSSTLGDADEQVSDMSEISSMQSSNCRSGFGNSTTDSQTSSLIENCTSRLGQDLLRMFLEEIAPDVIVEVSGKRFKAHKCILSSRCQYFAGILSGGWVESLGNVIVLPPFSYNVVYFALCHIYSGLATIPDSVSIVELATIADMLGLEGLKEAIMFTLKAKYCHHFHKPCAVCVVGVLECFPLSSVYGLDDLYHKCLKWITKHFSKVWPTKAFATLPTDLLDKCYQNHIVNLTVDNLVETVYGCGITASSLHNSRWAESVARMCRRLINAAAHFAAPRLVAVFQTITPFPPEAPHAAKQALDDCLAAAIEWAPPEEACRAYGFLSALIKEMRNQHYSKPDLISNGTDSHKSLGSSNLLYTFAGSWRLQCEGALVRASPRVVTTQAFKDLPSDLRKRLRELGCIKYGTHALPLTPSTLFQEKKSKHTITNNKNIKVTSTTTARSIDIAQVRASFVPYSPKPVKPLGSMDTLKSNNDLRDFRKQLPAAHPPKVRTTKAQEERAKFNKTKNTKSQDRLNGKTTAARALSYENTKPRYLEPKHCKEKRTVVNKHLPKIESSSESSRNSSPIHIRNMRSSPQKGRIDRGERGEEMQTMSQDSLATSSRPRTAEPSTDSLSESQTSNKYATYTKTRRTKAFIESTKTSRFPDNVRSMATNKNKTKIPVYLNQSPKPKITGETVRSSRDSQKRCMMTSKIEALNRPVEKNKMPGSLMMATKSSSAKIVPKVVKEPSNTEEIISFHHTSLYKVPTRQ</sequence>
<dbReference type="InterPro" id="IPR043225">
    <property type="entry name" value="BACK_BTBD8"/>
</dbReference>
<feature type="compositionally biased region" description="Low complexity" evidence="1">
    <location>
        <begin position="1026"/>
        <end position="1046"/>
    </location>
</feature>
<evidence type="ECO:0000259" key="2">
    <source>
        <dbReference type="PROSITE" id="PS50097"/>
    </source>
</evidence>
<feature type="compositionally biased region" description="Polar residues" evidence="1">
    <location>
        <begin position="1631"/>
        <end position="1661"/>
    </location>
</feature>
<feature type="compositionally biased region" description="Polar residues" evidence="1">
    <location>
        <begin position="703"/>
        <end position="713"/>
    </location>
</feature>
<reference evidence="3 4" key="1">
    <citation type="submission" date="2020-04" db="EMBL/GenBank/DDBJ databases">
        <authorList>
            <person name="Wallbank WR R."/>
            <person name="Pardo Diaz C."/>
            <person name="Kozak K."/>
            <person name="Martin S."/>
            <person name="Jiggins C."/>
            <person name="Moest M."/>
            <person name="Warren A I."/>
            <person name="Byers J.R.P. K."/>
            <person name="Montejo-Kovacevich G."/>
            <person name="Yen C E."/>
        </authorList>
    </citation>
    <scope>NUCLEOTIDE SEQUENCE [LARGE SCALE GENOMIC DNA]</scope>
</reference>
<dbReference type="CDD" id="cd18490">
    <property type="entry name" value="BACK_BTBD8"/>
    <property type="match status" value="1"/>
</dbReference>
<dbReference type="Pfam" id="PF26017">
    <property type="entry name" value="BACK_BTBD8"/>
    <property type="match status" value="1"/>
</dbReference>
<accession>A0A8S0Z1N4</accession>
<organism evidence="3 4">
    <name type="scientific">Arctia plantaginis</name>
    <name type="common">Wood tiger moth</name>
    <name type="synonym">Phalaena plantaginis</name>
    <dbReference type="NCBI Taxonomy" id="874455"/>
    <lineage>
        <taxon>Eukaryota</taxon>
        <taxon>Metazoa</taxon>
        <taxon>Ecdysozoa</taxon>
        <taxon>Arthropoda</taxon>
        <taxon>Hexapoda</taxon>
        <taxon>Insecta</taxon>
        <taxon>Pterygota</taxon>
        <taxon>Neoptera</taxon>
        <taxon>Endopterygota</taxon>
        <taxon>Lepidoptera</taxon>
        <taxon>Glossata</taxon>
        <taxon>Ditrysia</taxon>
        <taxon>Noctuoidea</taxon>
        <taxon>Erebidae</taxon>
        <taxon>Arctiinae</taxon>
        <taxon>Arctia</taxon>
    </lineage>
</organism>
<dbReference type="SMART" id="SM00225">
    <property type="entry name" value="BTB"/>
    <property type="match status" value="1"/>
</dbReference>
<feature type="compositionally biased region" description="Basic and acidic residues" evidence="1">
    <location>
        <begin position="462"/>
        <end position="474"/>
    </location>
</feature>
<dbReference type="PANTHER" id="PTHR22427">
    <property type="entry name" value="GH15728P"/>
    <property type="match status" value="1"/>
</dbReference>
<feature type="compositionally biased region" description="Polar residues" evidence="1">
    <location>
        <begin position="447"/>
        <end position="461"/>
    </location>
</feature>
<dbReference type="SUPFAM" id="SSF54695">
    <property type="entry name" value="POZ domain"/>
    <property type="match status" value="1"/>
</dbReference>
<dbReference type="Proteomes" id="UP000494106">
    <property type="component" value="Unassembled WGS sequence"/>
</dbReference>
<feature type="compositionally biased region" description="Basic and acidic residues" evidence="1">
    <location>
        <begin position="1570"/>
        <end position="1585"/>
    </location>
</feature>
<feature type="compositionally biased region" description="Acidic residues" evidence="1">
    <location>
        <begin position="600"/>
        <end position="609"/>
    </location>
</feature>
<proteinExistence type="predicted"/>
<gene>
    <name evidence="3" type="ORF">APLA_LOCUS2463</name>
</gene>
<feature type="compositionally biased region" description="Basic and acidic residues" evidence="1">
    <location>
        <begin position="1619"/>
        <end position="1629"/>
    </location>
</feature>
<dbReference type="CDD" id="cd18286">
    <property type="entry name" value="BTB2_POZ_BTBD8"/>
    <property type="match status" value="1"/>
</dbReference>
<feature type="domain" description="BTB" evidence="2">
    <location>
        <begin position="1104"/>
        <end position="1171"/>
    </location>
</feature>
<feature type="region of interest" description="Disordered" evidence="1">
    <location>
        <begin position="583"/>
        <end position="620"/>
    </location>
</feature>
<evidence type="ECO:0000256" key="1">
    <source>
        <dbReference type="SAM" id="MobiDB-lite"/>
    </source>
</evidence>
<feature type="region of interest" description="Disordered" evidence="1">
    <location>
        <begin position="1023"/>
        <end position="1050"/>
    </location>
</feature>
<feature type="compositionally biased region" description="Basic and acidic residues" evidence="1">
    <location>
        <begin position="610"/>
        <end position="620"/>
    </location>
</feature>
<dbReference type="PANTHER" id="PTHR22427:SF7">
    <property type="entry name" value="GH15728P"/>
    <property type="match status" value="1"/>
</dbReference>
<dbReference type="PROSITE" id="PS50097">
    <property type="entry name" value="BTB"/>
    <property type="match status" value="1"/>
</dbReference>
<feature type="region of interest" description="Disordered" evidence="1">
    <location>
        <begin position="447"/>
        <end position="474"/>
    </location>
</feature>
<dbReference type="InterPro" id="IPR000210">
    <property type="entry name" value="BTB/POZ_dom"/>
</dbReference>
<feature type="region of interest" description="Disordered" evidence="1">
    <location>
        <begin position="1524"/>
        <end position="1666"/>
    </location>
</feature>
<protein>
    <recommendedName>
        <fullName evidence="2">BTB domain-containing protein</fullName>
    </recommendedName>
</protein>
<dbReference type="EMBL" id="CADEBC010000205">
    <property type="protein sequence ID" value="CAB3225329.1"/>
    <property type="molecule type" value="Genomic_DNA"/>
</dbReference>
<evidence type="ECO:0000313" key="3">
    <source>
        <dbReference type="EMBL" id="CAB3225329.1"/>
    </source>
</evidence>